<keyword evidence="17" id="KW-1185">Reference proteome</keyword>
<keyword evidence="9 11" id="KW-0472">Membrane</keyword>
<dbReference type="KEGG" id="spph:KFK14_10790"/>
<dbReference type="AlphaFoldDB" id="A0A975KBE9"/>
<gene>
    <name evidence="16" type="ORF">KFK14_10790</name>
</gene>
<dbReference type="InterPro" id="IPR036942">
    <property type="entry name" value="Beta-barrel_TonB_sf"/>
</dbReference>
<accession>A0A975KBE9</accession>
<evidence type="ECO:0000256" key="6">
    <source>
        <dbReference type="ARBA" id="ARBA00023004"/>
    </source>
</evidence>
<keyword evidence="7" id="KW-0406">Ion transport</keyword>
<dbReference type="InterPro" id="IPR039426">
    <property type="entry name" value="TonB-dep_rcpt-like"/>
</dbReference>
<evidence type="ECO:0000313" key="17">
    <source>
        <dbReference type="Proteomes" id="UP000681425"/>
    </source>
</evidence>
<evidence type="ECO:0000256" key="4">
    <source>
        <dbReference type="ARBA" id="ARBA00022496"/>
    </source>
</evidence>
<reference evidence="16" key="1">
    <citation type="submission" date="2021-04" db="EMBL/GenBank/DDBJ databases">
        <title>Isolation of p-tert-butylphenol degrading bacteria Sphingobium phenoxybenzoativorans Tas13 from active sludge.</title>
        <authorList>
            <person name="Li Y."/>
        </authorList>
    </citation>
    <scope>NUCLEOTIDE SEQUENCE</scope>
    <source>
        <strain evidence="16">Tas13</strain>
    </source>
</reference>
<dbReference type="PANTHER" id="PTHR32552">
    <property type="entry name" value="FERRICHROME IRON RECEPTOR-RELATED"/>
    <property type="match status" value="1"/>
</dbReference>
<dbReference type="PROSITE" id="PS52016">
    <property type="entry name" value="TONB_DEPENDENT_REC_3"/>
    <property type="match status" value="1"/>
</dbReference>
<comment type="similarity">
    <text evidence="11 12">Belongs to the TonB-dependent receptor family.</text>
</comment>
<feature type="chain" id="PRO_5037287558" evidence="13">
    <location>
        <begin position="25"/>
        <end position="753"/>
    </location>
</feature>
<keyword evidence="16" id="KW-0675">Receptor</keyword>
<dbReference type="Pfam" id="PF07715">
    <property type="entry name" value="Plug"/>
    <property type="match status" value="1"/>
</dbReference>
<protein>
    <submittedName>
        <fullName evidence="16">TonB-dependent receptor</fullName>
    </submittedName>
</protein>
<keyword evidence="10 11" id="KW-0998">Cell outer membrane</keyword>
<keyword evidence="5 11" id="KW-0812">Transmembrane</keyword>
<evidence type="ECO:0000256" key="8">
    <source>
        <dbReference type="ARBA" id="ARBA00023077"/>
    </source>
</evidence>
<evidence type="ECO:0000256" key="13">
    <source>
        <dbReference type="SAM" id="SignalP"/>
    </source>
</evidence>
<evidence type="ECO:0000313" key="16">
    <source>
        <dbReference type="EMBL" id="QUT07819.1"/>
    </source>
</evidence>
<keyword evidence="2 11" id="KW-0813">Transport</keyword>
<organism evidence="16 17">
    <name type="scientific">Sphingobium phenoxybenzoativorans</name>
    <dbReference type="NCBI Taxonomy" id="1592790"/>
    <lineage>
        <taxon>Bacteria</taxon>
        <taxon>Pseudomonadati</taxon>
        <taxon>Pseudomonadota</taxon>
        <taxon>Alphaproteobacteria</taxon>
        <taxon>Sphingomonadales</taxon>
        <taxon>Sphingomonadaceae</taxon>
        <taxon>Sphingobium</taxon>
    </lineage>
</organism>
<evidence type="ECO:0000256" key="11">
    <source>
        <dbReference type="PROSITE-ProRule" id="PRU01360"/>
    </source>
</evidence>
<feature type="signal peptide" evidence="13">
    <location>
        <begin position="1"/>
        <end position="24"/>
    </location>
</feature>
<dbReference type="CDD" id="cd01347">
    <property type="entry name" value="ligand_gated_channel"/>
    <property type="match status" value="1"/>
</dbReference>
<evidence type="ECO:0000256" key="12">
    <source>
        <dbReference type="RuleBase" id="RU003357"/>
    </source>
</evidence>
<proteinExistence type="inferred from homology"/>
<dbReference type="InterPro" id="IPR000531">
    <property type="entry name" value="Beta-barrel_TonB"/>
</dbReference>
<evidence type="ECO:0000256" key="10">
    <source>
        <dbReference type="ARBA" id="ARBA00023237"/>
    </source>
</evidence>
<feature type="domain" description="TonB-dependent receptor plug" evidence="15">
    <location>
        <begin position="56"/>
        <end position="162"/>
    </location>
</feature>
<dbReference type="PANTHER" id="PTHR32552:SF81">
    <property type="entry name" value="TONB-DEPENDENT OUTER MEMBRANE RECEPTOR"/>
    <property type="match status" value="1"/>
</dbReference>
<evidence type="ECO:0000256" key="1">
    <source>
        <dbReference type="ARBA" id="ARBA00004571"/>
    </source>
</evidence>
<evidence type="ECO:0000256" key="7">
    <source>
        <dbReference type="ARBA" id="ARBA00023065"/>
    </source>
</evidence>
<comment type="subcellular location">
    <subcellularLocation>
        <location evidence="1 11">Cell outer membrane</location>
        <topology evidence="1 11">Multi-pass membrane protein</topology>
    </subcellularLocation>
</comment>
<dbReference type="Gene3D" id="2.40.170.20">
    <property type="entry name" value="TonB-dependent receptor, beta-barrel domain"/>
    <property type="match status" value="1"/>
</dbReference>
<evidence type="ECO:0000256" key="9">
    <source>
        <dbReference type="ARBA" id="ARBA00023136"/>
    </source>
</evidence>
<evidence type="ECO:0000256" key="5">
    <source>
        <dbReference type="ARBA" id="ARBA00022692"/>
    </source>
</evidence>
<name>A0A975KBE9_9SPHN</name>
<evidence type="ECO:0000256" key="2">
    <source>
        <dbReference type="ARBA" id="ARBA00022448"/>
    </source>
</evidence>
<dbReference type="SUPFAM" id="SSF56935">
    <property type="entry name" value="Porins"/>
    <property type="match status" value="1"/>
</dbReference>
<dbReference type="EMBL" id="CP073910">
    <property type="protein sequence ID" value="QUT07819.1"/>
    <property type="molecule type" value="Genomic_DNA"/>
</dbReference>
<dbReference type="GO" id="GO:0009279">
    <property type="term" value="C:cell outer membrane"/>
    <property type="evidence" value="ECO:0007669"/>
    <property type="project" value="UniProtKB-SubCell"/>
</dbReference>
<dbReference type="RefSeq" id="WP_212610786.1">
    <property type="nucleotide sequence ID" value="NZ_CP073910.1"/>
</dbReference>
<sequence>MLRKFLTSSAILTVSMLGATAVNAQQTGSAPQDAAADQGSKIEDIVVTAQRQTSSVQQTPLAITAVGGDMLKDRGIADLDALTRSIPNVNFSRLGGDARIFIRGIGLEGVDAGADGRVAVYTDDVVNARPQAALTSLFDINRIEVLRGPQGTLYGRNATAGAVNIISNDPTDTLDGYAAITAGNYNLIRTEGAISGPLSDTVSARFAFQTNDRDGFGKNITTGNDVDSERSRAARAKLRFEPSETFHLTLTGDYRWEKDNAGGYAFVRNNPFFPDVATVNGFAHPASRRDRAGIDQRFYMENYGLSANATLEIADHVDLTSVTGYRHVNQAGTSTGDDADPSTTTLDVANKADQFSQELRLSLKRGPVDLVVGGFYFHEKNSFRLNLGASGLLFGGNLQPIYQGFGQGGTQKTNAYAAFAQATLHVTDALGIDIGARYSYEKRAIDRYNQLDFVNIYQPTTPLVVGCVAPPITGFIPGTTSCSATGPSSASWSSFDPKATVHYQVADGVMAYATYSRGFKSGGFDFTQLSPAYNPEKLTNYEAGIKADLFDRSVRVNLSGFYYDYSNLQITILNLQPPTPGPVTLNAAKARLYGAEAEITAVPVDDLRMSFNLAWLKSEYRELFDTNLFTGQLTNLAGNQLTSAPKYKVVSEIGYTFHPDFADITPRAELSWTSKLQFSQFNFDFVSQPSRWELNLYLDVVRKGDWTISAYGRNVTNKLYYVSQVVAAPFSGAPILGMPAAPATYGLSVTKHF</sequence>
<keyword evidence="6" id="KW-0408">Iron</keyword>
<dbReference type="InterPro" id="IPR012910">
    <property type="entry name" value="Plug_dom"/>
</dbReference>
<feature type="domain" description="TonB-dependent receptor-like beta-barrel" evidence="14">
    <location>
        <begin position="250"/>
        <end position="715"/>
    </location>
</feature>
<dbReference type="Proteomes" id="UP000681425">
    <property type="component" value="Chromosome"/>
</dbReference>
<keyword evidence="3 11" id="KW-1134">Transmembrane beta strand</keyword>
<dbReference type="Pfam" id="PF00593">
    <property type="entry name" value="TonB_dep_Rec_b-barrel"/>
    <property type="match status" value="1"/>
</dbReference>
<dbReference type="GO" id="GO:0006826">
    <property type="term" value="P:iron ion transport"/>
    <property type="evidence" value="ECO:0007669"/>
    <property type="project" value="UniProtKB-KW"/>
</dbReference>
<keyword evidence="4" id="KW-0410">Iron transport</keyword>
<evidence type="ECO:0000259" key="14">
    <source>
        <dbReference type="Pfam" id="PF00593"/>
    </source>
</evidence>
<evidence type="ECO:0000259" key="15">
    <source>
        <dbReference type="Pfam" id="PF07715"/>
    </source>
</evidence>
<keyword evidence="13" id="KW-0732">Signal</keyword>
<keyword evidence="8 12" id="KW-0798">TonB box</keyword>
<evidence type="ECO:0000256" key="3">
    <source>
        <dbReference type="ARBA" id="ARBA00022452"/>
    </source>
</evidence>